<keyword evidence="6 8" id="KW-0687">Ribonucleoprotein</keyword>
<comment type="similarity">
    <text evidence="2 8">Belongs to the bacterial ribosomal protein bS20 family.</text>
</comment>
<dbReference type="InterPro" id="IPR002583">
    <property type="entry name" value="Ribosomal_bS20"/>
</dbReference>
<dbReference type="NCBIfam" id="TIGR00029">
    <property type="entry name" value="S20"/>
    <property type="match status" value="1"/>
</dbReference>
<dbReference type="Proteomes" id="UP000033869">
    <property type="component" value="Unassembled WGS sequence"/>
</dbReference>
<comment type="function">
    <text evidence="1 8">Binds directly to 16S ribosomal RNA.</text>
</comment>
<proteinExistence type="inferred from homology"/>
<evidence type="ECO:0000256" key="3">
    <source>
        <dbReference type="ARBA" id="ARBA00022730"/>
    </source>
</evidence>
<keyword evidence="4 8" id="KW-0694">RNA-binding</keyword>
<dbReference type="AlphaFoldDB" id="A0A0G0W8P3"/>
<reference evidence="9 10" key="1">
    <citation type="journal article" date="2015" name="Nature">
        <title>rRNA introns, odd ribosomes, and small enigmatic genomes across a large radiation of phyla.</title>
        <authorList>
            <person name="Brown C.T."/>
            <person name="Hug L.A."/>
            <person name="Thomas B.C."/>
            <person name="Sharon I."/>
            <person name="Castelle C.J."/>
            <person name="Singh A."/>
            <person name="Wilkins M.J."/>
            <person name="Williams K.H."/>
            <person name="Banfield J.F."/>
        </authorList>
    </citation>
    <scope>NUCLEOTIDE SEQUENCE [LARGE SCALE GENOMIC DNA]</scope>
</reference>
<dbReference type="PANTHER" id="PTHR33398">
    <property type="entry name" value="30S RIBOSOMAL PROTEIN S20"/>
    <property type="match status" value="1"/>
</dbReference>
<protein>
    <recommendedName>
        <fullName evidence="7 8">Small ribosomal subunit protein bS20</fullName>
    </recommendedName>
</protein>
<dbReference type="EMBL" id="LCBL01000002">
    <property type="protein sequence ID" value="KKS09364.1"/>
    <property type="molecule type" value="Genomic_DNA"/>
</dbReference>
<evidence type="ECO:0000256" key="1">
    <source>
        <dbReference type="ARBA" id="ARBA00003134"/>
    </source>
</evidence>
<evidence type="ECO:0000256" key="4">
    <source>
        <dbReference type="ARBA" id="ARBA00022884"/>
    </source>
</evidence>
<dbReference type="GO" id="GO:0005829">
    <property type="term" value="C:cytosol"/>
    <property type="evidence" value="ECO:0007669"/>
    <property type="project" value="TreeGrafter"/>
</dbReference>
<evidence type="ECO:0000256" key="5">
    <source>
        <dbReference type="ARBA" id="ARBA00022980"/>
    </source>
</evidence>
<dbReference type="GO" id="GO:0015935">
    <property type="term" value="C:small ribosomal subunit"/>
    <property type="evidence" value="ECO:0007669"/>
    <property type="project" value="TreeGrafter"/>
</dbReference>
<dbReference type="Pfam" id="PF01649">
    <property type="entry name" value="Ribosomal_S20p"/>
    <property type="match status" value="1"/>
</dbReference>
<gene>
    <name evidence="8" type="primary">rpsT</name>
    <name evidence="9" type="ORF">UU65_C0002G0142</name>
</gene>
<evidence type="ECO:0000256" key="6">
    <source>
        <dbReference type="ARBA" id="ARBA00023274"/>
    </source>
</evidence>
<keyword evidence="5 8" id="KW-0689">Ribosomal protein</keyword>
<dbReference type="GO" id="GO:0006412">
    <property type="term" value="P:translation"/>
    <property type="evidence" value="ECO:0007669"/>
    <property type="project" value="UniProtKB-UniRule"/>
</dbReference>
<dbReference type="SUPFAM" id="SSF46992">
    <property type="entry name" value="Ribosomal protein S20"/>
    <property type="match status" value="1"/>
</dbReference>
<dbReference type="Gene3D" id="1.20.58.110">
    <property type="entry name" value="Ribosomal protein S20"/>
    <property type="match status" value="1"/>
</dbReference>
<dbReference type="HAMAP" id="MF_00500">
    <property type="entry name" value="Ribosomal_bS20"/>
    <property type="match status" value="1"/>
</dbReference>
<dbReference type="InterPro" id="IPR036510">
    <property type="entry name" value="Ribosomal_bS20_sf"/>
</dbReference>
<accession>A0A0G0W8P3</accession>
<sequence>MPITKSAIKKARQDEVRRLRNKTIKVSFRSKIKAAREAVQAGDLKSAENEMQAAYSALDKAAKKGVIHQNAASRKKSRLAQLIALGAPVKEKKVTKKPKAKTTKKAA</sequence>
<evidence type="ECO:0000256" key="2">
    <source>
        <dbReference type="ARBA" id="ARBA00007634"/>
    </source>
</evidence>
<comment type="caution">
    <text evidence="9">The sequence shown here is derived from an EMBL/GenBank/DDBJ whole genome shotgun (WGS) entry which is preliminary data.</text>
</comment>
<evidence type="ECO:0000256" key="7">
    <source>
        <dbReference type="ARBA" id="ARBA00035136"/>
    </source>
</evidence>
<dbReference type="PATRIC" id="fig|1618344.3.peg.477"/>
<evidence type="ECO:0000313" key="10">
    <source>
        <dbReference type="Proteomes" id="UP000033869"/>
    </source>
</evidence>
<evidence type="ECO:0000256" key="8">
    <source>
        <dbReference type="HAMAP-Rule" id="MF_00500"/>
    </source>
</evidence>
<dbReference type="FunFam" id="1.20.58.110:FF:000001">
    <property type="entry name" value="30S ribosomal protein S20"/>
    <property type="match status" value="1"/>
</dbReference>
<organism evidence="9 10">
    <name type="scientific">candidate division CPR2 bacterium GW2011_GWC1_41_48</name>
    <dbReference type="NCBI Taxonomy" id="1618344"/>
    <lineage>
        <taxon>Bacteria</taxon>
        <taxon>Bacteria division CPR2</taxon>
    </lineage>
</organism>
<name>A0A0G0W8P3_UNCC2</name>
<dbReference type="GO" id="GO:0070181">
    <property type="term" value="F:small ribosomal subunit rRNA binding"/>
    <property type="evidence" value="ECO:0007669"/>
    <property type="project" value="TreeGrafter"/>
</dbReference>
<dbReference type="GO" id="GO:0003735">
    <property type="term" value="F:structural constituent of ribosome"/>
    <property type="evidence" value="ECO:0007669"/>
    <property type="project" value="InterPro"/>
</dbReference>
<evidence type="ECO:0000313" key="9">
    <source>
        <dbReference type="EMBL" id="KKS09364.1"/>
    </source>
</evidence>
<keyword evidence="3 8" id="KW-0699">rRNA-binding</keyword>
<dbReference type="PANTHER" id="PTHR33398:SF1">
    <property type="entry name" value="SMALL RIBOSOMAL SUBUNIT PROTEIN BS20C"/>
    <property type="match status" value="1"/>
</dbReference>